<sequence length="157" mass="18043">MTTNEIESLETPIRREDNLTAAERRALTELSHEPNLVIKASDKGGNIILLDKNNYIEMCMEHLQYKQHYSHLPKDPTTEYLIELKSILEAAELDGIISKDEYKFIILNMTPTIATFYCLPKIHKNPVKPPGRPIAMAPSLKEAANSWRNYYTPWSLN</sequence>
<organism evidence="1 2">
    <name type="scientific">Pelobates cultripes</name>
    <name type="common">Western spadefoot toad</name>
    <dbReference type="NCBI Taxonomy" id="61616"/>
    <lineage>
        <taxon>Eukaryota</taxon>
        <taxon>Metazoa</taxon>
        <taxon>Chordata</taxon>
        <taxon>Craniata</taxon>
        <taxon>Vertebrata</taxon>
        <taxon>Euteleostomi</taxon>
        <taxon>Amphibia</taxon>
        <taxon>Batrachia</taxon>
        <taxon>Anura</taxon>
        <taxon>Pelobatoidea</taxon>
        <taxon>Pelobatidae</taxon>
        <taxon>Pelobates</taxon>
    </lineage>
</organism>
<dbReference type="EMBL" id="OW240914">
    <property type="protein sequence ID" value="CAH2275935.1"/>
    <property type="molecule type" value="Genomic_DNA"/>
</dbReference>
<name>A0AAD1W049_PELCU</name>
<dbReference type="Proteomes" id="UP001295444">
    <property type="component" value="Chromosome 03"/>
</dbReference>
<keyword evidence="2" id="KW-1185">Reference proteome</keyword>
<reference evidence="1" key="1">
    <citation type="submission" date="2022-03" db="EMBL/GenBank/DDBJ databases">
        <authorList>
            <person name="Alioto T."/>
            <person name="Alioto T."/>
            <person name="Gomez Garrido J."/>
        </authorList>
    </citation>
    <scope>NUCLEOTIDE SEQUENCE</scope>
</reference>
<evidence type="ECO:0000313" key="2">
    <source>
        <dbReference type="Proteomes" id="UP001295444"/>
    </source>
</evidence>
<protein>
    <submittedName>
        <fullName evidence="1">Uncharacterized protein</fullName>
    </submittedName>
</protein>
<dbReference type="AlphaFoldDB" id="A0AAD1W049"/>
<evidence type="ECO:0000313" key="1">
    <source>
        <dbReference type="EMBL" id="CAH2275935.1"/>
    </source>
</evidence>
<accession>A0AAD1W049</accession>
<proteinExistence type="predicted"/>
<gene>
    <name evidence="1" type="ORF">PECUL_23A025816</name>
</gene>